<keyword evidence="2" id="KW-1185">Reference proteome</keyword>
<organism evidence="1 2">
    <name type="scientific">Dictyocaulus viviparus</name>
    <name type="common">Bovine lungworm</name>
    <dbReference type="NCBI Taxonomy" id="29172"/>
    <lineage>
        <taxon>Eukaryota</taxon>
        <taxon>Metazoa</taxon>
        <taxon>Ecdysozoa</taxon>
        <taxon>Nematoda</taxon>
        <taxon>Chromadorea</taxon>
        <taxon>Rhabditida</taxon>
        <taxon>Rhabditina</taxon>
        <taxon>Rhabditomorpha</taxon>
        <taxon>Strongyloidea</taxon>
        <taxon>Metastrongylidae</taxon>
        <taxon>Dictyocaulus</taxon>
    </lineage>
</organism>
<reference evidence="1 2" key="1">
    <citation type="submission" date="2013-11" db="EMBL/GenBank/DDBJ databases">
        <title>Draft genome of the bovine lungworm Dictyocaulus viviparus.</title>
        <authorList>
            <person name="Mitreva M."/>
        </authorList>
    </citation>
    <scope>NUCLEOTIDE SEQUENCE [LARGE SCALE GENOMIC DNA]</scope>
    <source>
        <strain evidence="1 2">HannoverDv2000</strain>
    </source>
</reference>
<accession>A0A0D8XBU2</accession>
<sequence>MAVNVFENNGDMFRIHRDGIQMINIIHSSFDLSQVVTRPLAMVKVHNVMVKKKVFFEIDIVAQEENPVPVGCIEYSTDKRLSIKTTSKLHLLILRESAIFVKINRGLKLLYDISFVENCPQFNHVSSIETVTIYCIDWKVKKHSRFALSEGGFEIVISASTFCHCSSCTSLF</sequence>
<proteinExistence type="predicted"/>
<dbReference type="EMBL" id="KN716712">
    <property type="protein sequence ID" value="KJH42090.1"/>
    <property type="molecule type" value="Genomic_DNA"/>
</dbReference>
<dbReference type="Proteomes" id="UP000053766">
    <property type="component" value="Unassembled WGS sequence"/>
</dbReference>
<reference evidence="2" key="2">
    <citation type="journal article" date="2016" name="Sci. Rep.">
        <title>Dictyocaulus viviparus genome, variome and transcriptome elucidate lungworm biology and support future intervention.</title>
        <authorList>
            <person name="McNulty S.N."/>
            <person name="Strube C."/>
            <person name="Rosa B.A."/>
            <person name="Martin J.C."/>
            <person name="Tyagi R."/>
            <person name="Choi Y.J."/>
            <person name="Wang Q."/>
            <person name="Hallsworth Pepin K."/>
            <person name="Zhang X."/>
            <person name="Ozersky P."/>
            <person name="Wilson R.K."/>
            <person name="Sternberg P.W."/>
            <person name="Gasser R.B."/>
            <person name="Mitreva M."/>
        </authorList>
    </citation>
    <scope>NUCLEOTIDE SEQUENCE [LARGE SCALE GENOMIC DNA]</scope>
    <source>
        <strain evidence="2">HannoverDv2000</strain>
    </source>
</reference>
<evidence type="ECO:0000313" key="2">
    <source>
        <dbReference type="Proteomes" id="UP000053766"/>
    </source>
</evidence>
<dbReference type="AlphaFoldDB" id="A0A0D8XBU2"/>
<gene>
    <name evidence="1" type="ORF">DICVIV_11934</name>
</gene>
<name>A0A0D8XBU2_DICVI</name>
<protein>
    <submittedName>
        <fullName evidence="1">Uncharacterized protein</fullName>
    </submittedName>
</protein>
<evidence type="ECO:0000313" key="1">
    <source>
        <dbReference type="EMBL" id="KJH42090.1"/>
    </source>
</evidence>